<dbReference type="AlphaFoldDB" id="A0A7Y7E9K7"/>
<organism evidence="2 3">
    <name type="scientific">Streptomyces morookaense</name>
    <name type="common">Streptoverticillium morookaense</name>
    <dbReference type="NCBI Taxonomy" id="1970"/>
    <lineage>
        <taxon>Bacteria</taxon>
        <taxon>Bacillati</taxon>
        <taxon>Actinomycetota</taxon>
        <taxon>Actinomycetes</taxon>
        <taxon>Kitasatosporales</taxon>
        <taxon>Streptomycetaceae</taxon>
        <taxon>Streptomyces</taxon>
    </lineage>
</organism>
<evidence type="ECO:0000259" key="1">
    <source>
        <dbReference type="Pfam" id="PF13454"/>
    </source>
</evidence>
<comment type="caution">
    <text evidence="2">The sequence shown here is derived from an EMBL/GenBank/DDBJ whole genome shotgun (WGS) entry which is preliminary data.</text>
</comment>
<dbReference type="EMBL" id="JABBXF010000056">
    <property type="protein sequence ID" value="NVK80537.1"/>
    <property type="molecule type" value="Genomic_DNA"/>
</dbReference>
<dbReference type="RefSeq" id="WP_171084511.1">
    <property type="nucleotide sequence ID" value="NZ_BNBU01000011.1"/>
</dbReference>
<dbReference type="PANTHER" id="PTHR40254">
    <property type="entry name" value="BLR0577 PROTEIN"/>
    <property type="match status" value="1"/>
</dbReference>
<dbReference type="Pfam" id="PF13454">
    <property type="entry name" value="NAD_binding_9"/>
    <property type="match status" value="1"/>
</dbReference>
<dbReference type="InterPro" id="IPR038732">
    <property type="entry name" value="HpyO/CreE_NAD-binding"/>
</dbReference>
<sequence length="668" mass="72333">MPASHTPARSTSPGIPDVTIAIVGLGPRGLSVLERVMENARANPGRTVLVHAIDSHAPGSGNVWRPTQSRHLLMNTVASQVTMYTDPSVSCRGPIVPGPSLYEWVRELPQDTLDERFGPELAEQARSLGPDDYPSRALYGHYLQRVFERAVAGAPAGVTVRQHVSRVTAVTPLAGERYQIDLIDEPEPIVADRTVLALGHLPGALRNKERLMLLFAAEHGLRYIPPANPADVDVHRGIGPGDEVILRGLGLNFFDYLSLLTEGRGGRFERRDGRLVYVPSGNEPRMYASSRRGIPYHARGANQKGVSGRHEPRYLTPEVIARLQHRADSTGGLDFMADVWPLVTREVELVHYTTLLRQRGRAAEAETLAAELAEWPGETELEGVLARYGIGAGDRWSWERIGRPWQGERFEDHAAFTAWLLGHLREDLDNSRGGNLDNPVKAALDAMRDLRNEVRQVIDHGRVAADSYRDHVSGFYTPLNGFVSIGPPASRIEEMIALVEAGVLDVLGPDVEVGAEVLADGSGRFTARSPLVPGSRREATVLIEARLPSAGIAGADDPLVGRLVDEGIARRHALTKADEEHHTGALEVTGTPYRVIDRSGRPHRGLHAFGVPTEGVHWATAAGIRPGVDSVILGDADAIARVLLGLDAAEDGPARPDEDSGSLAAQAA</sequence>
<accession>A0A7Y7E9K7</accession>
<gene>
    <name evidence="2" type="ORF">HG542_23165</name>
</gene>
<evidence type="ECO:0000313" key="3">
    <source>
        <dbReference type="Proteomes" id="UP000587462"/>
    </source>
</evidence>
<proteinExistence type="predicted"/>
<feature type="domain" description="FAD-dependent urate hydroxylase HpyO/Asp monooxygenase CreE-like FAD/NAD(P)-binding" evidence="1">
    <location>
        <begin position="21"/>
        <end position="200"/>
    </location>
</feature>
<keyword evidence="3" id="KW-1185">Reference proteome</keyword>
<dbReference type="Proteomes" id="UP000587462">
    <property type="component" value="Unassembled WGS sequence"/>
</dbReference>
<name>A0A7Y7E9K7_STRMO</name>
<dbReference type="PANTHER" id="PTHR40254:SF1">
    <property type="entry name" value="BLR0577 PROTEIN"/>
    <property type="match status" value="1"/>
</dbReference>
<reference evidence="2 3" key="1">
    <citation type="submission" date="2020-04" db="EMBL/GenBank/DDBJ databases">
        <title>Draft Genome Sequence of Streptomyces morookaense DSM 40503, an 8-azaguanine-producing strain.</title>
        <authorList>
            <person name="Qi J."/>
            <person name="Gao J.-M."/>
        </authorList>
    </citation>
    <scope>NUCLEOTIDE SEQUENCE [LARGE SCALE GENOMIC DNA]</scope>
    <source>
        <strain evidence="2 3">DSM 40503</strain>
    </source>
</reference>
<dbReference type="InterPro" id="IPR052189">
    <property type="entry name" value="L-asp_N-monooxygenase_NS-form"/>
</dbReference>
<protein>
    <submittedName>
        <fullName evidence="2">FAD/NAD(P)-binding protein</fullName>
    </submittedName>
</protein>
<evidence type="ECO:0000313" key="2">
    <source>
        <dbReference type="EMBL" id="NVK80537.1"/>
    </source>
</evidence>